<protein>
    <submittedName>
        <fullName evidence="1">Uncharacterized protein</fullName>
    </submittedName>
</protein>
<dbReference type="HOGENOM" id="CLU_1807334_0_0_1"/>
<evidence type="ECO:0000313" key="1">
    <source>
        <dbReference type="EMBL" id="ESZ97447.1"/>
    </source>
</evidence>
<comment type="caution">
    <text evidence="1">The sequence shown here is derived from an EMBL/GenBank/DDBJ whole genome shotgun (WGS) entry which is preliminary data.</text>
</comment>
<proteinExistence type="predicted"/>
<sequence>MATRSSSSTSEIPKPNQWEFLWFELCTEYFQSERMLNSRELKDPELLRKAKKSIPEVRNLNSDQLAWANLDGRRYWIAYHKKLPKSQQDPDRQRRLEASFFELEPDEESRTSVSSDETVRGDIQHPIIDDDGDVRIVGVIHKK</sequence>
<accession>W9CKX5</accession>
<dbReference type="EMBL" id="AYSA01000085">
    <property type="protein sequence ID" value="ESZ97447.1"/>
    <property type="molecule type" value="Genomic_DNA"/>
</dbReference>
<gene>
    <name evidence="1" type="ORF">SBOR_2136</name>
</gene>
<evidence type="ECO:0000313" key="2">
    <source>
        <dbReference type="Proteomes" id="UP000019487"/>
    </source>
</evidence>
<reference evidence="1 2" key="1">
    <citation type="journal article" date="2014" name="Genome Announc.">
        <title>Draft genome sequence of Sclerotinia borealis, a psychrophilic plant pathogenic fungus.</title>
        <authorList>
            <person name="Mardanov A.V."/>
            <person name="Beletsky A.V."/>
            <person name="Kadnikov V.V."/>
            <person name="Ignatov A.N."/>
            <person name="Ravin N.V."/>
        </authorList>
    </citation>
    <scope>NUCLEOTIDE SEQUENCE [LARGE SCALE GENOMIC DNA]</scope>
    <source>
        <strain evidence="2">F-4157</strain>
    </source>
</reference>
<dbReference type="Proteomes" id="UP000019487">
    <property type="component" value="Unassembled WGS sequence"/>
</dbReference>
<organism evidence="1 2">
    <name type="scientific">Sclerotinia borealis (strain F-4128)</name>
    <dbReference type="NCBI Taxonomy" id="1432307"/>
    <lineage>
        <taxon>Eukaryota</taxon>
        <taxon>Fungi</taxon>
        <taxon>Dikarya</taxon>
        <taxon>Ascomycota</taxon>
        <taxon>Pezizomycotina</taxon>
        <taxon>Leotiomycetes</taxon>
        <taxon>Helotiales</taxon>
        <taxon>Sclerotiniaceae</taxon>
        <taxon>Sclerotinia</taxon>
    </lineage>
</organism>
<dbReference type="AlphaFoldDB" id="W9CKX5"/>
<keyword evidence="2" id="KW-1185">Reference proteome</keyword>
<name>W9CKX5_SCLBF</name>